<dbReference type="InterPro" id="IPR011990">
    <property type="entry name" value="TPR-like_helical_dom_sf"/>
</dbReference>
<reference evidence="4" key="2">
    <citation type="submission" date="2019-07" db="EMBL/GenBank/DDBJ databases">
        <authorList>
            <person name="Seetharam A."/>
            <person name="Woodhouse M."/>
            <person name="Cannon E."/>
        </authorList>
    </citation>
    <scope>NUCLEOTIDE SEQUENCE [LARGE SCALE GENOMIC DNA]</scope>
    <source>
        <strain evidence="4">cv. B73</strain>
    </source>
</reference>
<keyword evidence="5" id="KW-1185">Reference proteome</keyword>
<reference evidence="5" key="1">
    <citation type="submission" date="2015-12" db="EMBL/GenBank/DDBJ databases">
        <title>Update maize B73 reference genome by single molecule sequencing technologies.</title>
        <authorList>
            <consortium name="Maize Genome Sequencing Project"/>
            <person name="Ware D."/>
        </authorList>
    </citation>
    <scope>NUCLEOTIDE SEQUENCE [LARGE SCALE GENOMIC DNA]</scope>
    <source>
        <strain evidence="5">cv. B73</strain>
    </source>
</reference>
<name>A0A804NCG5_MAIZE</name>
<dbReference type="Pfam" id="PF12854">
    <property type="entry name" value="PPR_1"/>
    <property type="match status" value="1"/>
</dbReference>
<sequence>MPALLPSSLTLSPFLKPPSPTRSPTASPQPPPRVPSHPTRPPIPAASASAASLPLIRNLCRRGRTPDAARVLLTAEGSGSPVDVFAYNTLVTGYCRYDHLDTARRLIGSVPVAPDA</sequence>
<dbReference type="Proteomes" id="UP000007305">
    <property type="component" value="Chromosome 3"/>
</dbReference>
<proteinExistence type="predicted"/>
<feature type="region of interest" description="Disordered" evidence="3">
    <location>
        <begin position="1"/>
        <end position="49"/>
    </location>
</feature>
<dbReference type="Gene3D" id="1.25.40.10">
    <property type="entry name" value="Tetratricopeptide repeat domain"/>
    <property type="match status" value="1"/>
</dbReference>
<evidence type="ECO:0000256" key="2">
    <source>
        <dbReference type="ARBA" id="ARBA00022946"/>
    </source>
</evidence>
<feature type="compositionally biased region" description="Pro residues" evidence="3">
    <location>
        <begin position="15"/>
        <end position="44"/>
    </location>
</feature>
<reference evidence="4" key="3">
    <citation type="submission" date="2021-05" db="UniProtKB">
        <authorList>
            <consortium name="EnsemblPlants"/>
        </authorList>
    </citation>
    <scope>IDENTIFICATION</scope>
    <source>
        <strain evidence="4">cv. B73</strain>
    </source>
</reference>
<dbReference type="AlphaFoldDB" id="A0A804NCG5"/>
<evidence type="ECO:0000313" key="5">
    <source>
        <dbReference type="Proteomes" id="UP000007305"/>
    </source>
</evidence>
<dbReference type="NCBIfam" id="TIGR00756">
    <property type="entry name" value="PPR"/>
    <property type="match status" value="1"/>
</dbReference>
<evidence type="ECO:0008006" key="6">
    <source>
        <dbReference type="Google" id="ProtNLM"/>
    </source>
</evidence>
<keyword evidence="2" id="KW-0809">Transit peptide</keyword>
<keyword evidence="1" id="KW-0677">Repeat</keyword>
<accession>A0A804NCG5</accession>
<organism evidence="4 5">
    <name type="scientific">Zea mays</name>
    <name type="common">Maize</name>
    <dbReference type="NCBI Taxonomy" id="4577"/>
    <lineage>
        <taxon>Eukaryota</taxon>
        <taxon>Viridiplantae</taxon>
        <taxon>Streptophyta</taxon>
        <taxon>Embryophyta</taxon>
        <taxon>Tracheophyta</taxon>
        <taxon>Spermatophyta</taxon>
        <taxon>Magnoliopsida</taxon>
        <taxon>Liliopsida</taxon>
        <taxon>Poales</taxon>
        <taxon>Poaceae</taxon>
        <taxon>PACMAD clade</taxon>
        <taxon>Panicoideae</taxon>
        <taxon>Andropogonodae</taxon>
        <taxon>Andropogoneae</taxon>
        <taxon>Tripsacinae</taxon>
        <taxon>Zea</taxon>
    </lineage>
</organism>
<dbReference type="EnsemblPlants" id="Zm00001eb151420_T002">
    <property type="protein sequence ID" value="Zm00001eb151420_P002"/>
    <property type="gene ID" value="Zm00001eb151420"/>
</dbReference>
<evidence type="ECO:0000313" key="4">
    <source>
        <dbReference type="EnsemblPlants" id="Zm00001eb151420_P002"/>
    </source>
</evidence>
<protein>
    <recommendedName>
        <fullName evidence="6">Pentatricopeptide repeat-containing protein</fullName>
    </recommendedName>
</protein>
<dbReference type="Gramene" id="Zm00001eb151420_T002">
    <property type="protein sequence ID" value="Zm00001eb151420_P002"/>
    <property type="gene ID" value="Zm00001eb151420"/>
</dbReference>
<feature type="compositionally biased region" description="Low complexity" evidence="3">
    <location>
        <begin position="1"/>
        <end position="14"/>
    </location>
</feature>
<evidence type="ECO:0000256" key="3">
    <source>
        <dbReference type="SAM" id="MobiDB-lite"/>
    </source>
</evidence>
<evidence type="ECO:0000256" key="1">
    <source>
        <dbReference type="ARBA" id="ARBA00022737"/>
    </source>
</evidence>
<dbReference type="InterPro" id="IPR002885">
    <property type="entry name" value="PPR_rpt"/>
</dbReference>